<dbReference type="AlphaFoldDB" id="A0A941ITT4"/>
<dbReference type="PANTHER" id="PTHR40763:SF5">
    <property type="entry name" value="MEMBRANE PROTEIN"/>
    <property type="match status" value="1"/>
</dbReference>
<feature type="domain" description="DUF1707" evidence="1">
    <location>
        <begin position="8"/>
        <end position="60"/>
    </location>
</feature>
<dbReference type="Proteomes" id="UP000675781">
    <property type="component" value="Unassembled WGS sequence"/>
</dbReference>
<reference evidence="2" key="1">
    <citation type="submission" date="2021-04" db="EMBL/GenBank/DDBJ databases">
        <title>Genome based classification of Actinospica acidithermotolerans sp. nov., an actinobacterium isolated from an Indonesian hot spring.</title>
        <authorList>
            <person name="Kusuma A.B."/>
            <person name="Putra K.E."/>
            <person name="Nafisah S."/>
            <person name="Loh J."/>
            <person name="Nouioui I."/>
            <person name="Goodfellow M."/>
        </authorList>
    </citation>
    <scope>NUCLEOTIDE SEQUENCE</scope>
    <source>
        <strain evidence="2">CSCA 57</strain>
    </source>
</reference>
<organism evidence="2 3">
    <name type="scientific">Actinospica durhamensis</name>
    <dbReference type="NCBI Taxonomy" id="1508375"/>
    <lineage>
        <taxon>Bacteria</taxon>
        <taxon>Bacillati</taxon>
        <taxon>Actinomycetota</taxon>
        <taxon>Actinomycetes</taxon>
        <taxon>Catenulisporales</taxon>
        <taxon>Actinospicaceae</taxon>
        <taxon>Actinospica</taxon>
    </lineage>
</organism>
<accession>A0A941ITT4</accession>
<dbReference type="InterPro" id="IPR012551">
    <property type="entry name" value="DUF1707_SHOCT-like"/>
</dbReference>
<comment type="caution">
    <text evidence="2">The sequence shown here is derived from an EMBL/GenBank/DDBJ whole genome shotgun (WGS) entry which is preliminary data.</text>
</comment>
<dbReference type="RefSeq" id="WP_212530860.1">
    <property type="nucleotide sequence ID" value="NZ_JAGSOG010000139.1"/>
</dbReference>
<gene>
    <name evidence="2" type="ORF">KDL01_24105</name>
</gene>
<evidence type="ECO:0000313" key="3">
    <source>
        <dbReference type="Proteomes" id="UP000675781"/>
    </source>
</evidence>
<evidence type="ECO:0000313" key="2">
    <source>
        <dbReference type="EMBL" id="MBR7836383.1"/>
    </source>
</evidence>
<dbReference type="EMBL" id="JAGSOG010000139">
    <property type="protein sequence ID" value="MBR7836383.1"/>
    <property type="molecule type" value="Genomic_DNA"/>
</dbReference>
<proteinExistence type="predicted"/>
<sequence>MSNDQSSLRASHQDRDRVVDALRIAGGEGRLDAEELDARVESALSARTLGELAALTADLPSPTGAGTGVAAVAGAVAAVPVKDVLVVEQQGGKYVRDGRWAVPPRIEVRTKLCSVTLDFREAVITSKVVRIEMDMAHGKLVVVAGPGVVIDTDGLQLTYSKVKLRSTAATAAAATEARLRIEVAGQIKHAKVIER</sequence>
<name>A0A941ITT4_9ACTN</name>
<keyword evidence="3" id="KW-1185">Reference proteome</keyword>
<evidence type="ECO:0000259" key="1">
    <source>
        <dbReference type="Pfam" id="PF08044"/>
    </source>
</evidence>
<dbReference type="Pfam" id="PF08044">
    <property type="entry name" value="DUF1707"/>
    <property type="match status" value="1"/>
</dbReference>
<protein>
    <submittedName>
        <fullName evidence="2">DUF1707 domain-containing protein</fullName>
    </submittedName>
</protein>
<dbReference type="PANTHER" id="PTHR40763">
    <property type="entry name" value="MEMBRANE PROTEIN-RELATED"/>
    <property type="match status" value="1"/>
</dbReference>